<dbReference type="EC" id="2.4.-.-" evidence="3"/>
<accession>A0ABT8R9S6</accession>
<evidence type="ECO:0000259" key="2">
    <source>
        <dbReference type="Pfam" id="PF13439"/>
    </source>
</evidence>
<feature type="domain" description="Glycosyltransferase subfamily 4-like N-terminal" evidence="2">
    <location>
        <begin position="23"/>
        <end position="167"/>
    </location>
</feature>
<gene>
    <name evidence="3" type="ORF">Q0590_21410</name>
</gene>
<evidence type="ECO:0000259" key="1">
    <source>
        <dbReference type="Pfam" id="PF00534"/>
    </source>
</evidence>
<dbReference type="Gene3D" id="3.40.50.2000">
    <property type="entry name" value="Glycogen Phosphorylase B"/>
    <property type="match status" value="2"/>
</dbReference>
<keyword evidence="3" id="KW-0328">Glycosyltransferase</keyword>
<reference evidence="3" key="1">
    <citation type="submission" date="2023-07" db="EMBL/GenBank/DDBJ databases">
        <title>The genome sequence of Rhodocytophaga aerolata KACC 12507.</title>
        <authorList>
            <person name="Zhang X."/>
        </authorList>
    </citation>
    <scope>NUCLEOTIDE SEQUENCE</scope>
    <source>
        <strain evidence="3">KACC 12507</strain>
    </source>
</reference>
<proteinExistence type="predicted"/>
<sequence length="369" mass="42737">MRTRITYILSNINKALAFEWITDYLDKNKFELSFILLNSGESFLERYLQTKNVRIWRIPYRGKKNLPKAITKIYQILKQENTQLVHCHLFDACIAGLTAAKLAGIKKRIYTRHHATFHQVYFPRAVWYDKFISAMATDIVAISENVRQTLINEGVKAEKIHTIHHGFKLIDFQNTSSNQIQILKQKYNTQGKYPIIGVISRYFELKGIQYVIPAFQKLLNSYPESLLILANATGNYASDIKHLLKQLPQINYVEITFEPEIFALYQLFDIFIHVPIDPTLEAFGQTYVEALAAGIPSVFTLSGVSGEFVQHEKNALVVPFKDSEAIYESILKILENRDLKNRLIAEGKKDVNKFFELQQMIMKLEQMYE</sequence>
<keyword evidence="3" id="KW-0808">Transferase</keyword>
<dbReference type="InterPro" id="IPR028098">
    <property type="entry name" value="Glyco_trans_4-like_N"/>
</dbReference>
<comment type="caution">
    <text evidence="3">The sequence shown here is derived from an EMBL/GenBank/DDBJ whole genome shotgun (WGS) entry which is preliminary data.</text>
</comment>
<name>A0ABT8R9S6_9BACT</name>
<evidence type="ECO:0000313" key="3">
    <source>
        <dbReference type="EMBL" id="MDO1448850.1"/>
    </source>
</evidence>
<dbReference type="InterPro" id="IPR001296">
    <property type="entry name" value="Glyco_trans_1"/>
</dbReference>
<dbReference type="Pfam" id="PF13439">
    <property type="entry name" value="Glyco_transf_4"/>
    <property type="match status" value="1"/>
</dbReference>
<dbReference type="CDD" id="cd03801">
    <property type="entry name" value="GT4_PimA-like"/>
    <property type="match status" value="1"/>
</dbReference>
<organism evidence="3 4">
    <name type="scientific">Rhodocytophaga aerolata</name>
    <dbReference type="NCBI Taxonomy" id="455078"/>
    <lineage>
        <taxon>Bacteria</taxon>
        <taxon>Pseudomonadati</taxon>
        <taxon>Bacteroidota</taxon>
        <taxon>Cytophagia</taxon>
        <taxon>Cytophagales</taxon>
        <taxon>Rhodocytophagaceae</taxon>
        <taxon>Rhodocytophaga</taxon>
    </lineage>
</organism>
<dbReference type="PANTHER" id="PTHR12526:SF638">
    <property type="entry name" value="SPORE COAT PROTEIN SA"/>
    <property type="match status" value="1"/>
</dbReference>
<dbReference type="RefSeq" id="WP_302039651.1">
    <property type="nucleotide sequence ID" value="NZ_JAUKPO010000014.1"/>
</dbReference>
<feature type="domain" description="Glycosyl transferase family 1" evidence="1">
    <location>
        <begin position="181"/>
        <end position="349"/>
    </location>
</feature>
<keyword evidence="4" id="KW-1185">Reference proteome</keyword>
<dbReference type="Proteomes" id="UP001168528">
    <property type="component" value="Unassembled WGS sequence"/>
</dbReference>
<dbReference type="GO" id="GO:0016757">
    <property type="term" value="F:glycosyltransferase activity"/>
    <property type="evidence" value="ECO:0007669"/>
    <property type="project" value="UniProtKB-KW"/>
</dbReference>
<protein>
    <submittedName>
        <fullName evidence="3">Glycosyltransferase family 4 protein</fullName>
        <ecNumber evidence="3">2.4.-.-</ecNumber>
    </submittedName>
</protein>
<dbReference type="SUPFAM" id="SSF53756">
    <property type="entry name" value="UDP-Glycosyltransferase/glycogen phosphorylase"/>
    <property type="match status" value="1"/>
</dbReference>
<dbReference type="Pfam" id="PF00534">
    <property type="entry name" value="Glycos_transf_1"/>
    <property type="match status" value="1"/>
</dbReference>
<dbReference type="PANTHER" id="PTHR12526">
    <property type="entry name" value="GLYCOSYLTRANSFERASE"/>
    <property type="match status" value="1"/>
</dbReference>
<dbReference type="EMBL" id="JAUKPO010000014">
    <property type="protein sequence ID" value="MDO1448850.1"/>
    <property type="molecule type" value="Genomic_DNA"/>
</dbReference>
<evidence type="ECO:0000313" key="4">
    <source>
        <dbReference type="Proteomes" id="UP001168528"/>
    </source>
</evidence>